<dbReference type="KEGG" id="marq:MARGE09_P2067"/>
<keyword evidence="5" id="KW-1185">Reference proteome</keyword>
<protein>
    <submittedName>
        <fullName evidence="4">Aldose sugar dehydrogenase</fullName>
    </submittedName>
</protein>
<accession>A0AAN1WHS7</accession>
<proteinExistence type="predicted"/>
<dbReference type="EMBL" id="AP023086">
    <property type="protein sequence ID" value="BCD97866.1"/>
    <property type="molecule type" value="Genomic_DNA"/>
</dbReference>
<sequence>MKITVGSTLNVAAKISLLASIAGLAACNGGNNTPTSSVQASSITTQSSVASSVALPVASSSLIASSSSASQSSVARPSGPPVNAGQANAPEQTPAFPEQTRAPEVNSDIEYNVQVLATNEAVPWGIDFLPDGRILMTLRNGGMRIVSTDGNIIQVAGTPDLYTSFQGGLLDVKLAPDFATSRLVYFSYAENREAGKNGTTVAHARLSDDESRLENLEVIFRQQPAWNSQLHFGSRLVWSNDGTLYVTLGERSLEEPRQYSQTLDNTLGKVVRINADGSIPADNPFVNTNGASGEIWSYGHRNVQGAALHPDTGKLWTIEHGPKGGDEINIPQAGLNYGWPIITYGEDYNSSPIGAGITAMATMEQPTYYWDPVIAPSDMTFYTGDLFAQWQGNIIIGSLNPGGLVRLMLDGSTVIGEERILTYLGRVRDVAQGPDGAIYATSDNSQYSLVRITPR</sequence>
<feature type="signal peptide" evidence="2">
    <location>
        <begin position="1"/>
        <end position="25"/>
    </location>
</feature>
<evidence type="ECO:0000256" key="2">
    <source>
        <dbReference type="SAM" id="SignalP"/>
    </source>
</evidence>
<keyword evidence="2" id="KW-0732">Signal</keyword>
<dbReference type="Gene3D" id="2.120.10.30">
    <property type="entry name" value="TolB, C-terminal domain"/>
    <property type="match status" value="1"/>
</dbReference>
<dbReference type="Proteomes" id="UP001320119">
    <property type="component" value="Chromosome"/>
</dbReference>
<dbReference type="SUPFAM" id="SSF50952">
    <property type="entry name" value="Soluble quinoprotein glucose dehydrogenase"/>
    <property type="match status" value="1"/>
</dbReference>
<name>A0AAN1WHS7_9GAMM</name>
<gene>
    <name evidence="4" type="ORF">MARGE09_P2067</name>
</gene>
<dbReference type="RefSeq" id="WP_236981829.1">
    <property type="nucleotide sequence ID" value="NZ_AP023086.1"/>
</dbReference>
<evidence type="ECO:0000313" key="5">
    <source>
        <dbReference type="Proteomes" id="UP001320119"/>
    </source>
</evidence>
<feature type="chain" id="PRO_5042889282" evidence="2">
    <location>
        <begin position="26"/>
        <end position="455"/>
    </location>
</feature>
<evidence type="ECO:0000256" key="1">
    <source>
        <dbReference type="SAM" id="MobiDB-lite"/>
    </source>
</evidence>
<dbReference type="Pfam" id="PF07995">
    <property type="entry name" value="GSDH"/>
    <property type="match status" value="1"/>
</dbReference>
<dbReference type="AlphaFoldDB" id="A0AAN1WHS7"/>
<reference evidence="4 5" key="1">
    <citation type="journal article" date="2022" name="IScience">
        <title>An ultrasensitive nanofiber-based assay for enzymatic hydrolysis and deep-sea microbial degradation of cellulose.</title>
        <authorList>
            <person name="Tsudome M."/>
            <person name="Tachioka M."/>
            <person name="Miyazaki M."/>
            <person name="Uchimura K."/>
            <person name="Tsuda M."/>
            <person name="Takaki Y."/>
            <person name="Deguchi S."/>
        </authorList>
    </citation>
    <scope>NUCLEOTIDE SEQUENCE [LARGE SCALE GENOMIC DNA]</scope>
    <source>
        <strain evidence="4 5">GE09</strain>
    </source>
</reference>
<dbReference type="InterPro" id="IPR012938">
    <property type="entry name" value="Glc/Sorbosone_DH"/>
</dbReference>
<organism evidence="4 5">
    <name type="scientific">Marinagarivorans cellulosilyticus</name>
    <dbReference type="NCBI Taxonomy" id="2721545"/>
    <lineage>
        <taxon>Bacteria</taxon>
        <taxon>Pseudomonadati</taxon>
        <taxon>Pseudomonadota</taxon>
        <taxon>Gammaproteobacteria</taxon>
        <taxon>Cellvibrionales</taxon>
        <taxon>Cellvibrionaceae</taxon>
        <taxon>Marinagarivorans</taxon>
    </lineage>
</organism>
<dbReference type="PANTHER" id="PTHR19328">
    <property type="entry name" value="HEDGEHOG-INTERACTING PROTEIN"/>
    <property type="match status" value="1"/>
</dbReference>
<dbReference type="PANTHER" id="PTHR19328:SF75">
    <property type="entry name" value="ALDOSE SUGAR DEHYDROGENASE YLII"/>
    <property type="match status" value="1"/>
</dbReference>
<dbReference type="InterPro" id="IPR011042">
    <property type="entry name" value="6-blade_b-propeller_TolB-like"/>
</dbReference>
<evidence type="ECO:0000259" key="3">
    <source>
        <dbReference type="Pfam" id="PF07995"/>
    </source>
</evidence>
<dbReference type="PROSITE" id="PS51257">
    <property type="entry name" value="PROKAR_LIPOPROTEIN"/>
    <property type="match status" value="1"/>
</dbReference>
<evidence type="ECO:0000313" key="4">
    <source>
        <dbReference type="EMBL" id="BCD97866.1"/>
    </source>
</evidence>
<feature type="domain" description="Glucose/Sorbosone dehydrogenase" evidence="3">
    <location>
        <begin position="122"/>
        <end position="451"/>
    </location>
</feature>
<dbReference type="InterPro" id="IPR011041">
    <property type="entry name" value="Quinoprot_gluc/sorb_DH_b-prop"/>
</dbReference>
<feature type="region of interest" description="Disordered" evidence="1">
    <location>
        <begin position="69"/>
        <end position="101"/>
    </location>
</feature>